<evidence type="ECO:0000256" key="6">
    <source>
        <dbReference type="ARBA" id="ARBA00023180"/>
    </source>
</evidence>
<dbReference type="GO" id="GO:0000139">
    <property type="term" value="C:Golgi membrane"/>
    <property type="evidence" value="ECO:0007669"/>
    <property type="project" value="UniProtKB-SubCell"/>
</dbReference>
<dbReference type="PANTHER" id="PTHR13481:SF0">
    <property type="entry name" value="SREBP REGULATING GENE PROTEIN"/>
    <property type="match status" value="1"/>
</dbReference>
<dbReference type="InterPro" id="IPR019352">
    <property type="entry name" value="SPRING1"/>
</dbReference>
<dbReference type="GeneID" id="111186911"/>
<keyword evidence="4" id="KW-0333">Golgi apparatus</keyword>
<evidence type="ECO:0000313" key="11">
    <source>
        <dbReference type="RefSeq" id="XP_022453687.1"/>
    </source>
</evidence>
<dbReference type="GO" id="GO:2000640">
    <property type="term" value="P:positive regulation of SREBP signaling pathway"/>
    <property type="evidence" value="ECO:0007669"/>
    <property type="project" value="InterPro"/>
</dbReference>
<dbReference type="PANTHER" id="PTHR13481">
    <property type="entry name" value="SREBP REGULATING GENE PROTEIN"/>
    <property type="match status" value="1"/>
</dbReference>
<dbReference type="STRING" id="9749.A0A2Y9QE14"/>
<organism evidence="10 11">
    <name type="scientific">Delphinapterus leucas</name>
    <name type="common">Beluga whale</name>
    <dbReference type="NCBI Taxonomy" id="9749"/>
    <lineage>
        <taxon>Eukaryota</taxon>
        <taxon>Metazoa</taxon>
        <taxon>Chordata</taxon>
        <taxon>Craniata</taxon>
        <taxon>Vertebrata</taxon>
        <taxon>Euteleostomi</taxon>
        <taxon>Mammalia</taxon>
        <taxon>Eutheria</taxon>
        <taxon>Laurasiatheria</taxon>
        <taxon>Artiodactyla</taxon>
        <taxon>Whippomorpha</taxon>
        <taxon>Cetacea</taxon>
        <taxon>Odontoceti</taxon>
        <taxon>Monodontidae</taxon>
        <taxon>Delphinapterus</taxon>
    </lineage>
</organism>
<dbReference type="Pfam" id="PF10218">
    <property type="entry name" value="SPRING1"/>
    <property type="match status" value="1"/>
</dbReference>
<keyword evidence="2" id="KW-0812">Transmembrane</keyword>
<dbReference type="FunCoup" id="A0A2Y9QE14">
    <property type="interactions" value="2127"/>
</dbReference>
<dbReference type="KEGG" id="dle:111186911"/>
<reference evidence="11" key="1">
    <citation type="submission" date="2025-08" db="UniProtKB">
        <authorList>
            <consortium name="RefSeq"/>
        </authorList>
    </citation>
    <scope>IDENTIFICATION</scope>
    <source>
        <tissue evidence="11">Blood</tissue>
    </source>
</reference>
<evidence type="ECO:0000256" key="1">
    <source>
        <dbReference type="ARBA" id="ARBA00004194"/>
    </source>
</evidence>
<dbReference type="InParanoid" id="A0A2Y9QE14"/>
<keyword evidence="10" id="KW-1185">Reference proteome</keyword>
<keyword evidence="5" id="KW-0472">Membrane</keyword>
<comment type="similarity">
    <text evidence="7">Belongs to the SPRING family.</text>
</comment>
<dbReference type="CTD" id="79794"/>
<dbReference type="RefSeq" id="XP_022453687.1">
    <property type="nucleotide sequence ID" value="XM_022597979.2"/>
</dbReference>
<evidence type="ECO:0000256" key="4">
    <source>
        <dbReference type="ARBA" id="ARBA00023034"/>
    </source>
</evidence>
<feature type="region of interest" description="Disordered" evidence="9">
    <location>
        <begin position="225"/>
        <end position="247"/>
    </location>
</feature>
<evidence type="ECO:0000256" key="9">
    <source>
        <dbReference type="SAM" id="MobiDB-lite"/>
    </source>
</evidence>
<evidence type="ECO:0000313" key="10">
    <source>
        <dbReference type="Proteomes" id="UP000248483"/>
    </source>
</evidence>
<evidence type="ECO:0000256" key="5">
    <source>
        <dbReference type="ARBA" id="ARBA00023136"/>
    </source>
</evidence>
<evidence type="ECO:0000256" key="2">
    <source>
        <dbReference type="ARBA" id="ARBA00022692"/>
    </source>
</evidence>
<protein>
    <recommendedName>
        <fullName evidence="8">SREBP regulating gene protein</fullName>
    </recommendedName>
</protein>
<sequence>MVNLAAMVWRRLLRKRWVLALVFGLSLVYFLTSTFKQEERAVRDRNLLQVHDHDQPIPWKVQFNLGNSSRPSNQCRNSIQGKHLITDELGYVCERKDLLVNGCCNVNVPGTKQYCCDGCLSNGCCSAYEYCVSCCLQPNKQLLLERFLNRAAVAFQNLFMAVEDHFELCLAKCRTSSQMGAFTQHYEMSPRQCHPTRKGAIPASFISYLVHQTGLHLTLGSIQKASPLSKSKDPPVSEETSGQTAEVLKTSEQPAPEILCQGCCVWAACLARGRASQGPPLKEHAYFAMYVLVCRLQKFTFNLTALSGTNRVLVTEHSLGATIFMKIVSFNLCNHWVGWI</sequence>
<proteinExistence type="inferred from homology"/>
<keyword evidence="6" id="KW-0325">Glycoprotein</keyword>
<accession>A0A2Y9QE14</accession>
<dbReference type="Proteomes" id="UP000248483">
    <property type="component" value="Unplaced"/>
</dbReference>
<comment type="subcellular location">
    <subcellularLocation>
        <location evidence="1">Golgi apparatus membrane</location>
        <topology evidence="1">Single-pass membrane protein</topology>
    </subcellularLocation>
</comment>
<name>A0A2Y9QE14_DELLE</name>
<evidence type="ECO:0000256" key="7">
    <source>
        <dbReference type="ARBA" id="ARBA00023461"/>
    </source>
</evidence>
<dbReference type="AlphaFoldDB" id="A0A2Y9QE14"/>
<gene>
    <name evidence="11" type="primary">CUNH12orf49</name>
</gene>
<evidence type="ECO:0000256" key="8">
    <source>
        <dbReference type="ARBA" id="ARBA00023485"/>
    </source>
</evidence>
<evidence type="ECO:0000256" key="3">
    <source>
        <dbReference type="ARBA" id="ARBA00022989"/>
    </source>
</evidence>
<keyword evidence="3" id="KW-1133">Transmembrane helix</keyword>